<feature type="compositionally biased region" description="Low complexity" evidence="1">
    <location>
        <begin position="38"/>
        <end position="52"/>
    </location>
</feature>
<gene>
    <name evidence="2" type="ORF">MU848_17435</name>
</gene>
<dbReference type="EMBL" id="JALKHS010000020">
    <property type="protein sequence ID" value="MCK0533375.1"/>
    <property type="molecule type" value="Genomic_DNA"/>
</dbReference>
<keyword evidence="3" id="KW-1185">Reference proteome</keyword>
<evidence type="ECO:0000313" key="3">
    <source>
        <dbReference type="Proteomes" id="UP001203512"/>
    </source>
</evidence>
<accession>A0ABT0E1X7</accession>
<name>A0ABT0E1X7_9SPHN</name>
<protein>
    <recommendedName>
        <fullName evidence="4">Stability/partitioning determinant</fullName>
    </recommendedName>
</protein>
<evidence type="ECO:0008006" key="4">
    <source>
        <dbReference type="Google" id="ProtNLM"/>
    </source>
</evidence>
<evidence type="ECO:0000256" key="1">
    <source>
        <dbReference type="SAM" id="MobiDB-lite"/>
    </source>
</evidence>
<dbReference type="Proteomes" id="UP001203512">
    <property type="component" value="Unassembled WGS sequence"/>
</dbReference>
<organism evidence="2 3">
    <name type="scientific">Sphingobium agri</name>
    <dbReference type="NCBI Taxonomy" id="2933566"/>
    <lineage>
        <taxon>Bacteria</taxon>
        <taxon>Pseudomonadati</taxon>
        <taxon>Pseudomonadota</taxon>
        <taxon>Alphaproteobacteria</taxon>
        <taxon>Sphingomonadales</taxon>
        <taxon>Sphingomonadaceae</taxon>
        <taxon>Sphingobium</taxon>
    </lineage>
</organism>
<feature type="region of interest" description="Disordered" evidence="1">
    <location>
        <begin position="1"/>
        <end position="67"/>
    </location>
</feature>
<reference evidence="2 3" key="1">
    <citation type="submission" date="2022-04" db="EMBL/GenBank/DDBJ databases">
        <authorList>
            <person name="Huq M.A."/>
        </authorList>
    </citation>
    <scope>NUCLEOTIDE SEQUENCE [LARGE SCALE GENOMIC DNA]</scope>
    <source>
        <strain evidence="2 3">MAH-33</strain>
    </source>
</reference>
<sequence>MMSRANPFGDLDDFAPESPSRPVAAEAIDQLAQASGFPSRKAQAAPSPAPARQPRRHTTGRNRQINIKATEETITALYAIADDMGLPLGAVLEQALAALAEKQKSGA</sequence>
<evidence type="ECO:0000313" key="2">
    <source>
        <dbReference type="EMBL" id="MCK0533375.1"/>
    </source>
</evidence>
<comment type="caution">
    <text evidence="2">The sequence shown here is derived from an EMBL/GenBank/DDBJ whole genome shotgun (WGS) entry which is preliminary data.</text>
</comment>
<proteinExistence type="predicted"/>